<keyword evidence="2" id="KW-0812">Transmembrane</keyword>
<evidence type="ECO:0000313" key="4">
    <source>
        <dbReference type="Proteomes" id="UP001174934"/>
    </source>
</evidence>
<feature type="transmembrane region" description="Helical" evidence="2">
    <location>
        <begin position="284"/>
        <end position="303"/>
    </location>
</feature>
<dbReference type="Proteomes" id="UP001174934">
    <property type="component" value="Unassembled WGS sequence"/>
</dbReference>
<feature type="compositionally biased region" description="Basic residues" evidence="1">
    <location>
        <begin position="185"/>
        <end position="198"/>
    </location>
</feature>
<feature type="transmembrane region" description="Helical" evidence="2">
    <location>
        <begin position="223"/>
        <end position="241"/>
    </location>
</feature>
<keyword evidence="2" id="KW-0472">Membrane</keyword>
<name>A0AA39U0M3_9PEZI</name>
<protein>
    <submittedName>
        <fullName evidence="3">Uncharacterized protein</fullName>
    </submittedName>
</protein>
<evidence type="ECO:0000313" key="3">
    <source>
        <dbReference type="EMBL" id="KAK0609888.1"/>
    </source>
</evidence>
<evidence type="ECO:0000256" key="1">
    <source>
        <dbReference type="SAM" id="MobiDB-lite"/>
    </source>
</evidence>
<sequence length="516" mass="56673">MAGNSTTLHESPLDALQNITTLAQLKIADLTDLIVTHGGDNVGKGTPCTAASGILPLTDLALLGIKPTTQGTDEKNSTLSVTADPAALNVGLLDLQAFAGEMFPFPLNGSSVGDVAAWWTNTTTSDKQGTMDFLGAVVNNCATTYCRSGYITIGNPDIVGIGVSSTNRHPPLPLRLLLPALPRAHHPHHLSRRRRPRSSRSPAKPEKQRFSFRHACIGTVDELFSAVFIFGIAVLVSTSVFRQSTDARFDVLMADGLSLFCSTSILMLAATYWSHNRQRPHATVSVIISSVLTVALFGTHFHVVNKHANPAELACGTGKGWVNVSDGDPFDMRLFRFVPVGFACWCLALVGAGFHHPWVSLPSVFGSVSLVIYAVYFFNTWQMMKGTYGKAFTKSLQTWGFGQYLAVFTWLPPIMTFVHLFFAGMKGVLETRLPSGWKVYREEDEDEDPDMDGVDSSPVERRRRRRMMMMMMMRRRSRSQQWESTSFLSSKTGTQLTVYPASTFPFTSSVRTQVGG</sequence>
<comment type="caution">
    <text evidence="3">The sequence shown here is derived from an EMBL/GenBank/DDBJ whole genome shotgun (WGS) entry which is preliminary data.</text>
</comment>
<accession>A0AA39U0M3</accession>
<dbReference type="AlphaFoldDB" id="A0AA39U0M3"/>
<feature type="transmembrane region" description="Helical" evidence="2">
    <location>
        <begin position="401"/>
        <end position="422"/>
    </location>
</feature>
<feature type="transmembrane region" description="Helical" evidence="2">
    <location>
        <begin position="253"/>
        <end position="272"/>
    </location>
</feature>
<feature type="region of interest" description="Disordered" evidence="1">
    <location>
        <begin position="185"/>
        <end position="207"/>
    </location>
</feature>
<proteinExistence type="predicted"/>
<dbReference type="EMBL" id="JAULSR010000011">
    <property type="protein sequence ID" value="KAK0609888.1"/>
    <property type="molecule type" value="Genomic_DNA"/>
</dbReference>
<reference evidence="3" key="1">
    <citation type="submission" date="2023-06" db="EMBL/GenBank/DDBJ databases">
        <title>Genome-scale phylogeny and comparative genomics of the fungal order Sordariales.</title>
        <authorList>
            <consortium name="Lawrence Berkeley National Laboratory"/>
            <person name="Hensen N."/>
            <person name="Bonometti L."/>
            <person name="Westerberg I."/>
            <person name="Brannstrom I.O."/>
            <person name="Guillou S."/>
            <person name="Cros-Aarteil S."/>
            <person name="Calhoun S."/>
            <person name="Haridas S."/>
            <person name="Kuo A."/>
            <person name="Mondo S."/>
            <person name="Pangilinan J."/>
            <person name="Riley R."/>
            <person name="LaButti K."/>
            <person name="Andreopoulos B."/>
            <person name="Lipzen A."/>
            <person name="Chen C."/>
            <person name="Yanf M."/>
            <person name="Daum C."/>
            <person name="Ng V."/>
            <person name="Clum A."/>
            <person name="Steindorff A."/>
            <person name="Ohm R."/>
            <person name="Martin F."/>
            <person name="Silar P."/>
            <person name="Natvig D."/>
            <person name="Lalanne C."/>
            <person name="Gautier V."/>
            <person name="Ament-velasquez S.L."/>
            <person name="Kruys A."/>
            <person name="Hutchinson M.I."/>
            <person name="Powell A.J."/>
            <person name="Barry K."/>
            <person name="Miller A.N."/>
            <person name="Grigoriev I.V."/>
            <person name="Debuchy R."/>
            <person name="Gladieux P."/>
            <person name="Thoren M.H."/>
            <person name="Johannesson H."/>
        </authorList>
    </citation>
    <scope>NUCLEOTIDE SEQUENCE</scope>
    <source>
        <strain evidence="3">SMH3391-2</strain>
    </source>
</reference>
<evidence type="ECO:0000256" key="2">
    <source>
        <dbReference type="SAM" id="Phobius"/>
    </source>
</evidence>
<feature type="transmembrane region" description="Helical" evidence="2">
    <location>
        <begin position="334"/>
        <end position="354"/>
    </location>
</feature>
<feature type="transmembrane region" description="Helical" evidence="2">
    <location>
        <begin position="361"/>
        <end position="381"/>
    </location>
</feature>
<gene>
    <name evidence="3" type="ORF">B0T17DRAFT_621192</name>
</gene>
<organism evidence="3 4">
    <name type="scientific">Bombardia bombarda</name>
    <dbReference type="NCBI Taxonomy" id="252184"/>
    <lineage>
        <taxon>Eukaryota</taxon>
        <taxon>Fungi</taxon>
        <taxon>Dikarya</taxon>
        <taxon>Ascomycota</taxon>
        <taxon>Pezizomycotina</taxon>
        <taxon>Sordariomycetes</taxon>
        <taxon>Sordariomycetidae</taxon>
        <taxon>Sordariales</taxon>
        <taxon>Lasiosphaeriaceae</taxon>
        <taxon>Bombardia</taxon>
    </lineage>
</organism>
<keyword evidence="2" id="KW-1133">Transmembrane helix</keyword>
<keyword evidence="4" id="KW-1185">Reference proteome</keyword>